<keyword evidence="4" id="KW-1185">Reference proteome</keyword>
<organism evidence="3 4">
    <name type="scientific">Paralabilibaculum antarcticum</name>
    <dbReference type="NCBI Taxonomy" id="2912572"/>
    <lineage>
        <taxon>Bacteria</taxon>
        <taxon>Pseudomonadati</taxon>
        <taxon>Bacteroidota</taxon>
        <taxon>Bacteroidia</taxon>
        <taxon>Marinilabiliales</taxon>
        <taxon>Marinifilaceae</taxon>
        <taxon>Paralabilibaculum</taxon>
    </lineage>
</organism>
<gene>
    <name evidence="3" type="ORF">L3049_20805</name>
</gene>
<comment type="caution">
    <text evidence="3">The sequence shown here is derived from an EMBL/GenBank/DDBJ whole genome shotgun (WGS) entry which is preliminary data.</text>
</comment>
<dbReference type="EMBL" id="JAKJSC010000011">
    <property type="protein sequence ID" value="MDE5420438.1"/>
    <property type="molecule type" value="Genomic_DNA"/>
</dbReference>
<dbReference type="Proteomes" id="UP001528920">
    <property type="component" value="Unassembled WGS sequence"/>
</dbReference>
<reference evidence="3 4" key="1">
    <citation type="submission" date="2022-01" db="EMBL/GenBank/DDBJ databases">
        <title>Labilibaculum sp. nov, a marine bacterium isolated from Antarctica.</title>
        <authorList>
            <person name="Dai W."/>
        </authorList>
    </citation>
    <scope>NUCLEOTIDE SEQUENCE [LARGE SCALE GENOMIC DNA]</scope>
    <source>
        <strain evidence="3 4">DW002</strain>
    </source>
</reference>
<dbReference type="RefSeq" id="WP_275111769.1">
    <property type="nucleotide sequence ID" value="NZ_JAKJSC010000011.1"/>
</dbReference>
<dbReference type="InterPro" id="IPR005135">
    <property type="entry name" value="Endo/exonuclease/phosphatase"/>
</dbReference>
<dbReference type="PANTHER" id="PTHR42834">
    <property type="entry name" value="ENDONUCLEASE/EXONUCLEASE/PHOSPHATASE FAMILY PROTEIN (AFU_ORTHOLOGUE AFUA_3G09210)"/>
    <property type="match status" value="1"/>
</dbReference>
<dbReference type="InterPro" id="IPR036691">
    <property type="entry name" value="Endo/exonu/phosph_ase_sf"/>
</dbReference>
<feature type="chain" id="PRO_5045250391" description="Endonuclease/exonuclease/phosphatase domain-containing protein" evidence="1">
    <location>
        <begin position="20"/>
        <end position="339"/>
    </location>
</feature>
<dbReference type="Gene3D" id="3.60.10.10">
    <property type="entry name" value="Endonuclease/exonuclease/phosphatase"/>
    <property type="match status" value="1"/>
</dbReference>
<dbReference type="PROSITE" id="PS51257">
    <property type="entry name" value="PROKAR_LIPOPROTEIN"/>
    <property type="match status" value="1"/>
</dbReference>
<sequence>MFKKLLFVLMVALIAISCSQEKKEYTIAFYNVENLFDTIDDSNTWDEDFTPNGKLSYTADRYQKKLDNLSSVISSINTNTPPAIIGLCEVENRAVLEALTKQPKLEGANYGIAHTDSPDGRGIDCALLYNKDDFNYIGHDVISINYTWEEKYKTRDILHVKGTLANSDTLHFFVNHWPSRRGGLQVSEKKRVFVAEQLRLAVDRLQDKNPQAKIIIMGDFNDEPNNKSVTEALLANNNKNTENPKALYNLMYDLQQQGKGTYSYKNNWNMLDNLIVSNSLINNPDGLQTNHQAGRIFTEEWICYEPSEGVFLPSRSYAGPKYFGGYSDHFPVYFQLNKK</sequence>
<feature type="signal peptide" evidence="1">
    <location>
        <begin position="1"/>
        <end position="19"/>
    </location>
</feature>
<dbReference type="PANTHER" id="PTHR42834:SF1">
    <property type="entry name" value="ENDONUCLEASE_EXONUCLEASE_PHOSPHATASE FAMILY PROTEIN (AFU_ORTHOLOGUE AFUA_3G09210)"/>
    <property type="match status" value="1"/>
</dbReference>
<evidence type="ECO:0000313" key="3">
    <source>
        <dbReference type="EMBL" id="MDE5420438.1"/>
    </source>
</evidence>
<dbReference type="Pfam" id="PF19580">
    <property type="entry name" value="Exo_endo_phos_3"/>
    <property type="match status" value="1"/>
</dbReference>
<protein>
    <recommendedName>
        <fullName evidence="2">Endonuclease/exonuclease/phosphatase domain-containing protein</fullName>
    </recommendedName>
</protein>
<proteinExistence type="predicted"/>
<accession>A0ABT5VYE8</accession>
<evidence type="ECO:0000259" key="2">
    <source>
        <dbReference type="Pfam" id="PF19580"/>
    </source>
</evidence>
<dbReference type="SUPFAM" id="SSF56219">
    <property type="entry name" value="DNase I-like"/>
    <property type="match status" value="1"/>
</dbReference>
<name>A0ABT5VYE8_9BACT</name>
<evidence type="ECO:0000256" key="1">
    <source>
        <dbReference type="SAM" id="SignalP"/>
    </source>
</evidence>
<evidence type="ECO:0000313" key="4">
    <source>
        <dbReference type="Proteomes" id="UP001528920"/>
    </source>
</evidence>
<keyword evidence="1" id="KW-0732">Signal</keyword>
<feature type="domain" description="Endonuclease/exonuclease/phosphatase" evidence="2">
    <location>
        <begin position="26"/>
        <end position="338"/>
    </location>
</feature>